<proteinExistence type="inferred from homology"/>
<dbReference type="GO" id="GO:0008673">
    <property type="term" value="F:2-dehydro-3-deoxygluconokinase activity"/>
    <property type="evidence" value="ECO:0007669"/>
    <property type="project" value="TreeGrafter"/>
</dbReference>
<dbReference type="GO" id="GO:0006974">
    <property type="term" value="P:DNA damage response"/>
    <property type="evidence" value="ECO:0007669"/>
    <property type="project" value="TreeGrafter"/>
</dbReference>
<dbReference type="GO" id="GO:0042840">
    <property type="term" value="P:D-glucuronate catabolic process"/>
    <property type="evidence" value="ECO:0007669"/>
    <property type="project" value="TreeGrafter"/>
</dbReference>
<organism evidence="5 6">
    <name type="scientific">Sphingobium algorifonticola</name>
    <dbReference type="NCBI Taxonomy" id="2008318"/>
    <lineage>
        <taxon>Bacteria</taxon>
        <taxon>Pseudomonadati</taxon>
        <taxon>Pseudomonadota</taxon>
        <taxon>Alphaproteobacteria</taxon>
        <taxon>Sphingomonadales</taxon>
        <taxon>Sphingomonadaceae</taxon>
        <taxon>Sphingobium</taxon>
    </lineage>
</organism>
<reference evidence="5 6" key="1">
    <citation type="submission" date="2019-01" db="EMBL/GenBank/DDBJ databases">
        <authorList>
            <person name="Chen W.-M."/>
        </authorList>
    </citation>
    <scope>NUCLEOTIDE SEQUENCE [LARGE SCALE GENOMIC DNA]</scope>
    <source>
        <strain evidence="5 6">TLA-22</strain>
    </source>
</reference>
<dbReference type="OrthoDB" id="9776822at2"/>
<protein>
    <submittedName>
        <fullName evidence="5">Sugar kinase</fullName>
    </submittedName>
</protein>
<evidence type="ECO:0000313" key="6">
    <source>
        <dbReference type="Proteomes" id="UP000282977"/>
    </source>
</evidence>
<feature type="domain" description="Carbohydrate kinase PfkB" evidence="4">
    <location>
        <begin position="37"/>
        <end position="263"/>
    </location>
</feature>
<dbReference type="Pfam" id="PF00294">
    <property type="entry name" value="PfkB"/>
    <property type="match status" value="1"/>
</dbReference>
<gene>
    <name evidence="5" type="ORF">ENE74_04240</name>
</gene>
<evidence type="ECO:0000259" key="4">
    <source>
        <dbReference type="Pfam" id="PF00294"/>
    </source>
</evidence>
<dbReference type="GO" id="GO:0019698">
    <property type="term" value="P:D-galacturonate catabolic process"/>
    <property type="evidence" value="ECO:0007669"/>
    <property type="project" value="TreeGrafter"/>
</dbReference>
<keyword evidence="3 5" id="KW-0418">Kinase</keyword>
<dbReference type="Gene3D" id="3.40.1190.20">
    <property type="match status" value="1"/>
</dbReference>
<dbReference type="InterPro" id="IPR029056">
    <property type="entry name" value="Ribokinase-like"/>
</dbReference>
<dbReference type="PANTHER" id="PTHR43085:SF15">
    <property type="entry name" value="2-DEHYDRO-3-DEOXYGLUCONOKINASE"/>
    <property type="match status" value="1"/>
</dbReference>
<dbReference type="CDD" id="cd01166">
    <property type="entry name" value="KdgK"/>
    <property type="match status" value="1"/>
</dbReference>
<evidence type="ECO:0000256" key="2">
    <source>
        <dbReference type="ARBA" id="ARBA00022679"/>
    </source>
</evidence>
<keyword evidence="2" id="KW-0808">Transferase</keyword>
<comment type="caution">
    <text evidence="5">The sequence shown here is derived from an EMBL/GenBank/DDBJ whole genome shotgun (WGS) entry which is preliminary data.</text>
</comment>
<evidence type="ECO:0000256" key="1">
    <source>
        <dbReference type="ARBA" id="ARBA00010688"/>
    </source>
</evidence>
<dbReference type="SUPFAM" id="SSF53613">
    <property type="entry name" value="Ribokinase-like"/>
    <property type="match status" value="1"/>
</dbReference>
<evidence type="ECO:0000256" key="3">
    <source>
        <dbReference type="ARBA" id="ARBA00022777"/>
    </source>
</evidence>
<dbReference type="GO" id="GO:0005829">
    <property type="term" value="C:cytosol"/>
    <property type="evidence" value="ECO:0007669"/>
    <property type="project" value="TreeGrafter"/>
</dbReference>
<dbReference type="InterPro" id="IPR050306">
    <property type="entry name" value="PfkB_Carbo_kinase"/>
</dbReference>
<keyword evidence="6" id="KW-1185">Reference proteome</keyword>
<dbReference type="EMBL" id="RZUL01000001">
    <property type="protein sequence ID" value="RVT43812.1"/>
    <property type="molecule type" value="Genomic_DNA"/>
</dbReference>
<accession>A0A437JDX3</accession>
<dbReference type="InterPro" id="IPR011611">
    <property type="entry name" value="PfkB_dom"/>
</dbReference>
<dbReference type="AlphaFoldDB" id="A0A437JDX3"/>
<sequence>MYEAYSYKNCSKFVSYTCVGVKQASHKVLVMTISPTVVAIGECMIELCGIDTPPLLLKAGGDTCNTAIYMTRLGMEVAYMTALGADPFSTKMRLDWETEGLDTTLVLTDPARLPGQYAIRTDDDGERRFFYWRRTSAARRLFTLEGIDAMLERAAQARLLYLTGITLSLFDRAGRSRLLDLACQVRSNGGDVAFDSNYRPQNWSHVRTARKAIEDFAGIVTIALPTRDDECLLHGKCDSDATIRRWQDFGAREVIVQLGAEGC</sequence>
<dbReference type="PANTHER" id="PTHR43085">
    <property type="entry name" value="HEXOKINASE FAMILY MEMBER"/>
    <property type="match status" value="1"/>
</dbReference>
<comment type="similarity">
    <text evidence="1">Belongs to the carbohydrate kinase PfkB family.</text>
</comment>
<evidence type="ECO:0000313" key="5">
    <source>
        <dbReference type="EMBL" id="RVT43812.1"/>
    </source>
</evidence>
<name>A0A437JDX3_9SPHN</name>
<dbReference type="Proteomes" id="UP000282977">
    <property type="component" value="Unassembled WGS sequence"/>
</dbReference>